<organism evidence="2 3">
    <name type="scientific">Xylaria arbuscula</name>
    <dbReference type="NCBI Taxonomy" id="114810"/>
    <lineage>
        <taxon>Eukaryota</taxon>
        <taxon>Fungi</taxon>
        <taxon>Dikarya</taxon>
        <taxon>Ascomycota</taxon>
        <taxon>Pezizomycotina</taxon>
        <taxon>Sordariomycetes</taxon>
        <taxon>Xylariomycetidae</taxon>
        <taxon>Xylariales</taxon>
        <taxon>Xylariaceae</taxon>
        <taxon>Xylaria</taxon>
    </lineage>
</organism>
<evidence type="ECO:0000313" key="3">
    <source>
        <dbReference type="Proteomes" id="UP001148614"/>
    </source>
</evidence>
<name>A0A9W8TJC1_9PEZI</name>
<comment type="caution">
    <text evidence="2">The sequence shown here is derived from an EMBL/GenBank/DDBJ whole genome shotgun (WGS) entry which is preliminary data.</text>
</comment>
<dbReference type="EMBL" id="JANPWZ010001891">
    <property type="protein sequence ID" value="KAJ3562524.1"/>
    <property type="molecule type" value="Genomic_DNA"/>
</dbReference>
<accession>A0A9W8TJC1</accession>
<protein>
    <submittedName>
        <fullName evidence="2">Uncharacterized protein</fullName>
    </submittedName>
</protein>
<evidence type="ECO:0000256" key="1">
    <source>
        <dbReference type="SAM" id="MobiDB-lite"/>
    </source>
</evidence>
<proteinExistence type="predicted"/>
<sequence>MAVALETFQDYIPKHELKEVEKADLPPTDDDAIRSSKEAENMKFKELLNKLARDIGERRPRGYISDIPRKFLLQKGTTPIRSYERRYEGWYLDTLTVEPTNGQGLRDKWQHSINIDAANRYMLQLCIDYIRLFQWDEARVDPKQPNEALEFFNFDAEGLFVDLEEEEEELLQMPIDGRPHPGEKDGERKEGDEDSLPTYSSPIPHYKRRAQRDMVRYLAEQSHPMSPANSNPTGGTKDKEVEDIRRTPASVVVGFNI</sequence>
<feature type="region of interest" description="Disordered" evidence="1">
    <location>
        <begin position="171"/>
        <end position="245"/>
    </location>
</feature>
<dbReference type="AlphaFoldDB" id="A0A9W8TJC1"/>
<feature type="compositionally biased region" description="Basic and acidic residues" evidence="1">
    <location>
        <begin position="236"/>
        <end position="245"/>
    </location>
</feature>
<dbReference type="Proteomes" id="UP001148614">
    <property type="component" value="Unassembled WGS sequence"/>
</dbReference>
<evidence type="ECO:0000313" key="2">
    <source>
        <dbReference type="EMBL" id="KAJ3562524.1"/>
    </source>
</evidence>
<feature type="compositionally biased region" description="Basic and acidic residues" evidence="1">
    <location>
        <begin position="177"/>
        <end position="191"/>
    </location>
</feature>
<gene>
    <name evidence="2" type="ORF">NPX13_g8539</name>
</gene>
<feature type="compositionally biased region" description="Polar residues" evidence="1">
    <location>
        <begin position="223"/>
        <end position="234"/>
    </location>
</feature>
<keyword evidence="3" id="KW-1185">Reference proteome</keyword>
<reference evidence="2" key="1">
    <citation type="submission" date="2022-07" db="EMBL/GenBank/DDBJ databases">
        <title>Genome Sequence of Xylaria arbuscula.</title>
        <authorList>
            <person name="Buettner E."/>
        </authorList>
    </citation>
    <scope>NUCLEOTIDE SEQUENCE</scope>
    <source>
        <strain evidence="2">VT107</strain>
    </source>
</reference>